<comment type="caution">
    <text evidence="2">The sequence shown here is derived from an EMBL/GenBank/DDBJ whole genome shotgun (WGS) entry which is preliminary data.</text>
</comment>
<evidence type="ECO:0000256" key="1">
    <source>
        <dbReference type="SAM" id="MobiDB-lite"/>
    </source>
</evidence>
<feature type="compositionally biased region" description="Basic residues" evidence="1">
    <location>
        <begin position="1"/>
        <end position="14"/>
    </location>
</feature>
<feature type="compositionally biased region" description="Basic and acidic residues" evidence="1">
    <location>
        <begin position="50"/>
        <end position="77"/>
    </location>
</feature>
<dbReference type="EMBL" id="JANPWB010000003">
    <property type="protein sequence ID" value="KAJ1202937.1"/>
    <property type="molecule type" value="Genomic_DNA"/>
</dbReference>
<feature type="compositionally biased region" description="Basic and acidic residues" evidence="1">
    <location>
        <begin position="15"/>
        <end position="24"/>
    </location>
</feature>
<accession>A0AAV7VRU5</accession>
<gene>
    <name evidence="2" type="ORF">NDU88_006732</name>
</gene>
<sequence>MAHKRPGRRGKRYRAKESQQDRTVTKPTSQQAHQGKRAALPAADSLAEVRSSEEGLRSDPESLHGEDSTDIESRIRGAECPPHVTPQTSGDII</sequence>
<evidence type="ECO:0000313" key="2">
    <source>
        <dbReference type="EMBL" id="KAJ1202937.1"/>
    </source>
</evidence>
<evidence type="ECO:0000313" key="3">
    <source>
        <dbReference type="Proteomes" id="UP001066276"/>
    </source>
</evidence>
<name>A0AAV7VRU5_PLEWA</name>
<reference evidence="2" key="1">
    <citation type="journal article" date="2022" name="bioRxiv">
        <title>Sequencing and chromosome-scale assembly of the giantPleurodeles waltlgenome.</title>
        <authorList>
            <person name="Brown T."/>
            <person name="Elewa A."/>
            <person name="Iarovenko S."/>
            <person name="Subramanian E."/>
            <person name="Araus A.J."/>
            <person name="Petzold A."/>
            <person name="Susuki M."/>
            <person name="Suzuki K.-i.T."/>
            <person name="Hayashi T."/>
            <person name="Toyoda A."/>
            <person name="Oliveira C."/>
            <person name="Osipova E."/>
            <person name="Leigh N.D."/>
            <person name="Simon A."/>
            <person name="Yun M.H."/>
        </authorList>
    </citation>
    <scope>NUCLEOTIDE SEQUENCE</scope>
    <source>
        <strain evidence="2">20211129_DDA</strain>
        <tissue evidence="2">Liver</tissue>
    </source>
</reference>
<proteinExistence type="predicted"/>
<dbReference type="AlphaFoldDB" id="A0AAV7VRU5"/>
<protein>
    <submittedName>
        <fullName evidence="2">Uncharacterized protein</fullName>
    </submittedName>
</protein>
<feature type="region of interest" description="Disordered" evidence="1">
    <location>
        <begin position="1"/>
        <end position="93"/>
    </location>
</feature>
<organism evidence="2 3">
    <name type="scientific">Pleurodeles waltl</name>
    <name type="common">Iberian ribbed newt</name>
    <dbReference type="NCBI Taxonomy" id="8319"/>
    <lineage>
        <taxon>Eukaryota</taxon>
        <taxon>Metazoa</taxon>
        <taxon>Chordata</taxon>
        <taxon>Craniata</taxon>
        <taxon>Vertebrata</taxon>
        <taxon>Euteleostomi</taxon>
        <taxon>Amphibia</taxon>
        <taxon>Batrachia</taxon>
        <taxon>Caudata</taxon>
        <taxon>Salamandroidea</taxon>
        <taxon>Salamandridae</taxon>
        <taxon>Pleurodelinae</taxon>
        <taxon>Pleurodeles</taxon>
    </lineage>
</organism>
<keyword evidence="3" id="KW-1185">Reference proteome</keyword>
<dbReference type="Proteomes" id="UP001066276">
    <property type="component" value="Chromosome 2_1"/>
</dbReference>